<name>A0A4C1XJG1_EUMVA</name>
<evidence type="ECO:0000256" key="2">
    <source>
        <dbReference type="SAM" id="Phobius"/>
    </source>
</evidence>
<feature type="transmembrane region" description="Helical" evidence="2">
    <location>
        <begin position="35"/>
        <end position="54"/>
    </location>
</feature>
<accession>A0A4C1XJG1</accession>
<keyword evidence="2" id="KW-1133">Transmembrane helix</keyword>
<feature type="region of interest" description="Disordered" evidence="1">
    <location>
        <begin position="1"/>
        <end position="30"/>
    </location>
</feature>
<dbReference type="Proteomes" id="UP000299102">
    <property type="component" value="Unassembled WGS sequence"/>
</dbReference>
<evidence type="ECO:0000313" key="4">
    <source>
        <dbReference type="Proteomes" id="UP000299102"/>
    </source>
</evidence>
<keyword evidence="2" id="KW-0812">Transmembrane</keyword>
<sequence length="118" mass="13573">MADTEQAKSNMRESETADSESSNTPSRSREADWPAVLFFIHIHLLSTYGVWLIFYEAKLMTILLYVPRFGEYIKLLFVDVVSLLLTVLREPNLHRTIMESSRTVTPHSETGLREIISL</sequence>
<reference evidence="3 4" key="1">
    <citation type="journal article" date="2019" name="Commun. Biol.">
        <title>The bagworm genome reveals a unique fibroin gene that provides high tensile strength.</title>
        <authorList>
            <person name="Kono N."/>
            <person name="Nakamura H."/>
            <person name="Ohtoshi R."/>
            <person name="Tomita M."/>
            <person name="Numata K."/>
            <person name="Arakawa K."/>
        </authorList>
    </citation>
    <scope>NUCLEOTIDE SEQUENCE [LARGE SCALE GENOMIC DNA]</scope>
</reference>
<dbReference type="OrthoDB" id="7478247at2759"/>
<gene>
    <name evidence="3" type="ORF">EVAR_89050_1</name>
</gene>
<dbReference type="AlphaFoldDB" id="A0A4C1XJG1"/>
<evidence type="ECO:0000256" key="1">
    <source>
        <dbReference type="SAM" id="MobiDB-lite"/>
    </source>
</evidence>
<proteinExistence type="predicted"/>
<keyword evidence="2" id="KW-0472">Membrane</keyword>
<organism evidence="3 4">
    <name type="scientific">Eumeta variegata</name>
    <name type="common">Bagworm moth</name>
    <name type="synonym">Eumeta japonica</name>
    <dbReference type="NCBI Taxonomy" id="151549"/>
    <lineage>
        <taxon>Eukaryota</taxon>
        <taxon>Metazoa</taxon>
        <taxon>Ecdysozoa</taxon>
        <taxon>Arthropoda</taxon>
        <taxon>Hexapoda</taxon>
        <taxon>Insecta</taxon>
        <taxon>Pterygota</taxon>
        <taxon>Neoptera</taxon>
        <taxon>Endopterygota</taxon>
        <taxon>Lepidoptera</taxon>
        <taxon>Glossata</taxon>
        <taxon>Ditrysia</taxon>
        <taxon>Tineoidea</taxon>
        <taxon>Psychidae</taxon>
        <taxon>Oiketicinae</taxon>
        <taxon>Eumeta</taxon>
    </lineage>
</organism>
<dbReference type="EMBL" id="BGZK01000865">
    <property type="protein sequence ID" value="GBP63260.1"/>
    <property type="molecule type" value="Genomic_DNA"/>
</dbReference>
<evidence type="ECO:0000313" key="3">
    <source>
        <dbReference type="EMBL" id="GBP63260.1"/>
    </source>
</evidence>
<comment type="caution">
    <text evidence="3">The sequence shown here is derived from an EMBL/GenBank/DDBJ whole genome shotgun (WGS) entry which is preliminary data.</text>
</comment>
<protein>
    <submittedName>
        <fullName evidence="3">Uncharacterized protein</fullName>
    </submittedName>
</protein>
<keyword evidence="4" id="KW-1185">Reference proteome</keyword>